<protein>
    <submittedName>
        <fullName evidence="2">182_t:CDS:1</fullName>
    </submittedName>
</protein>
<gene>
    <name evidence="2" type="ORF">FCALED_LOCUS13560</name>
</gene>
<dbReference type="Proteomes" id="UP000789570">
    <property type="component" value="Unassembled WGS sequence"/>
</dbReference>
<keyword evidence="3" id="KW-1185">Reference proteome</keyword>
<keyword evidence="1" id="KW-0472">Membrane</keyword>
<feature type="transmembrane region" description="Helical" evidence="1">
    <location>
        <begin position="746"/>
        <end position="768"/>
    </location>
</feature>
<name>A0A9N9HS28_9GLOM</name>
<feature type="transmembrane region" description="Helical" evidence="1">
    <location>
        <begin position="697"/>
        <end position="716"/>
    </location>
</feature>
<keyword evidence="1" id="KW-1133">Transmembrane helix</keyword>
<feature type="non-terminal residue" evidence="2">
    <location>
        <position position="835"/>
    </location>
</feature>
<sequence>YPLYTTSQTFYHNEINNYEGTLNTSRVWNMRMYDNGTVVLRVVRIKRIPDKPPNIGLCMFEEFSLRIIYPNGTVVENDILLDIPEFNYCSRADRTDPLKPRNLELIEYYLIGKKYILVTYFNATNSSDYDTYEDWGVIIDYNGNVLDRIRFGVSFTVNHKLVINTHIVLNVNREKGFIRLNFIKGSLNAEWRQFYVNSDGKLTDLTNGTLNFIDYTTLTVNVISTVDEGYAIVYANMTGKFQTIDTNDTIENSTEEMLSPKIQLFATLIRHNGTLIEPFILYQSSLPNLIIESLHCSIAYVDVGQICVLTLKNQGNKRFVVKNAFVSCGTVFSSSTFHYLLPDIDFNEYWDLVSLPFDGYLITNKIAVKGSKGILMHGFLLNQDKKSIEPWGLEEPRLCNVNGDFLVLPNNTMIIANLEDDNGNSWSFTIHELPKMLDRKNDYLNANIESSSPPINGIVIPGQNIEINFYVRVELSDGQIEIHQIESGQTSLRQIIHSSSEDILLKNEGKTLVIKVYDSTFSVSYKNYFIKMDNNFVKSYVYRESLMGIKENIWTVISSERTVNDERFYPTTTCQLRLTDEGTKAYEEYLSAGNRTIFFDSLLKELVDAVPINIRLLDSNKYAERDFDVENHSFLYLISVVIKQVDSEQDVGTVIKYLRTLIRNKKYTPIGSGKFTKYLDDTFGIEVTTNLWKKYKYGLFSVILIGLVIGPSFFFFSKKKGADPEKNKKVYSKDDKDFNKWLKNNIALASILATLSCADIEVFSVLTLEGLPEKYKAPFSPDAETRMVFVAFLNIFAEDIPQFIIQILYMLRTVNYGVIPLLTLFTSALSLTRNI</sequence>
<dbReference type="OrthoDB" id="2420894at2759"/>
<dbReference type="AlphaFoldDB" id="A0A9N9HS28"/>
<comment type="caution">
    <text evidence="2">The sequence shown here is derived from an EMBL/GenBank/DDBJ whole genome shotgun (WGS) entry which is preliminary data.</text>
</comment>
<feature type="non-terminal residue" evidence="2">
    <location>
        <position position="1"/>
    </location>
</feature>
<accession>A0A9N9HS28</accession>
<reference evidence="2" key="1">
    <citation type="submission" date="2021-06" db="EMBL/GenBank/DDBJ databases">
        <authorList>
            <person name="Kallberg Y."/>
            <person name="Tangrot J."/>
            <person name="Rosling A."/>
        </authorList>
    </citation>
    <scope>NUCLEOTIDE SEQUENCE</scope>
    <source>
        <strain evidence="2">UK204</strain>
    </source>
</reference>
<dbReference type="EMBL" id="CAJVPQ010008010">
    <property type="protein sequence ID" value="CAG8702770.1"/>
    <property type="molecule type" value="Genomic_DNA"/>
</dbReference>
<keyword evidence="1" id="KW-0812">Transmembrane</keyword>
<evidence type="ECO:0000256" key="1">
    <source>
        <dbReference type="SAM" id="Phobius"/>
    </source>
</evidence>
<evidence type="ECO:0000313" key="2">
    <source>
        <dbReference type="EMBL" id="CAG8702770.1"/>
    </source>
</evidence>
<evidence type="ECO:0000313" key="3">
    <source>
        <dbReference type="Proteomes" id="UP000789570"/>
    </source>
</evidence>
<proteinExistence type="predicted"/>
<organism evidence="2 3">
    <name type="scientific">Funneliformis caledonium</name>
    <dbReference type="NCBI Taxonomy" id="1117310"/>
    <lineage>
        <taxon>Eukaryota</taxon>
        <taxon>Fungi</taxon>
        <taxon>Fungi incertae sedis</taxon>
        <taxon>Mucoromycota</taxon>
        <taxon>Glomeromycotina</taxon>
        <taxon>Glomeromycetes</taxon>
        <taxon>Glomerales</taxon>
        <taxon>Glomeraceae</taxon>
        <taxon>Funneliformis</taxon>
    </lineage>
</organism>